<feature type="compositionally biased region" description="Low complexity" evidence="1">
    <location>
        <begin position="1"/>
        <end position="16"/>
    </location>
</feature>
<dbReference type="AlphaFoldDB" id="A0A138ZX38"/>
<dbReference type="EMBL" id="KQ965893">
    <property type="protein sequence ID" value="KXS09079.1"/>
    <property type="molecule type" value="Genomic_DNA"/>
</dbReference>
<reference evidence="2 3" key="1">
    <citation type="journal article" date="2015" name="Genome Biol. Evol.">
        <title>Phylogenomic analyses indicate that early fungi evolved digesting cell walls of algal ancestors of land plants.</title>
        <authorList>
            <person name="Chang Y."/>
            <person name="Wang S."/>
            <person name="Sekimoto S."/>
            <person name="Aerts A.L."/>
            <person name="Choi C."/>
            <person name="Clum A."/>
            <person name="LaButti K.M."/>
            <person name="Lindquist E.A."/>
            <person name="Yee Ngan C."/>
            <person name="Ohm R.A."/>
            <person name="Salamov A.A."/>
            <person name="Grigoriev I.V."/>
            <person name="Spatafora J.W."/>
            <person name="Berbee M.L."/>
        </authorList>
    </citation>
    <scope>NUCLEOTIDE SEQUENCE [LARGE SCALE GENOMIC DNA]</scope>
    <source>
        <strain evidence="2 3">JEL478</strain>
    </source>
</reference>
<name>A0A138ZX38_GONPJ</name>
<keyword evidence="3" id="KW-1185">Reference proteome</keyword>
<evidence type="ECO:0000313" key="3">
    <source>
        <dbReference type="Proteomes" id="UP000070544"/>
    </source>
</evidence>
<accession>A0A138ZX38</accession>
<evidence type="ECO:0000313" key="2">
    <source>
        <dbReference type="EMBL" id="KXS09079.1"/>
    </source>
</evidence>
<feature type="compositionally biased region" description="Pro residues" evidence="1">
    <location>
        <begin position="17"/>
        <end position="26"/>
    </location>
</feature>
<organism evidence="2 3">
    <name type="scientific">Gonapodya prolifera (strain JEL478)</name>
    <name type="common">Monoblepharis prolifera</name>
    <dbReference type="NCBI Taxonomy" id="1344416"/>
    <lineage>
        <taxon>Eukaryota</taxon>
        <taxon>Fungi</taxon>
        <taxon>Fungi incertae sedis</taxon>
        <taxon>Chytridiomycota</taxon>
        <taxon>Chytridiomycota incertae sedis</taxon>
        <taxon>Monoblepharidomycetes</taxon>
        <taxon>Monoblepharidales</taxon>
        <taxon>Gonapodyaceae</taxon>
        <taxon>Gonapodya</taxon>
    </lineage>
</organism>
<dbReference type="Proteomes" id="UP000070544">
    <property type="component" value="Unassembled WGS sequence"/>
</dbReference>
<evidence type="ECO:0000256" key="1">
    <source>
        <dbReference type="SAM" id="MobiDB-lite"/>
    </source>
</evidence>
<feature type="region of interest" description="Disordered" evidence="1">
    <location>
        <begin position="1"/>
        <end position="30"/>
    </location>
</feature>
<sequence>HHSSPPRSFSTPSTAPASPPDTPDNPVPLRSNSLLFSLSRLSALTIADRCAIATPTISARASRGAPPSPPCAACINALRSISAAAR</sequence>
<protein>
    <submittedName>
        <fullName evidence="2">Uncharacterized protein</fullName>
    </submittedName>
</protein>
<gene>
    <name evidence="2" type="ORF">M427DRAFT_64831</name>
</gene>
<proteinExistence type="predicted"/>
<feature type="non-terminal residue" evidence="2">
    <location>
        <position position="1"/>
    </location>
</feature>